<evidence type="ECO:0000256" key="1">
    <source>
        <dbReference type="SAM" id="MobiDB-lite"/>
    </source>
</evidence>
<feature type="transmembrane region" description="Helical" evidence="2">
    <location>
        <begin position="167"/>
        <end position="190"/>
    </location>
</feature>
<feature type="transmembrane region" description="Helical" evidence="2">
    <location>
        <begin position="54"/>
        <end position="81"/>
    </location>
</feature>
<evidence type="ECO:0000256" key="2">
    <source>
        <dbReference type="SAM" id="Phobius"/>
    </source>
</evidence>
<keyword evidence="2" id="KW-1133">Transmembrane helix</keyword>
<feature type="region of interest" description="Disordered" evidence="1">
    <location>
        <begin position="1"/>
        <end position="31"/>
    </location>
</feature>
<protein>
    <submittedName>
        <fullName evidence="3">Uncharacterized protein</fullName>
    </submittedName>
</protein>
<dbReference type="AlphaFoldDB" id="A0A6J4J9C0"/>
<keyword evidence="2" id="KW-0812">Transmembrane</keyword>
<organism evidence="3">
    <name type="scientific">uncultured Acidimicrobiales bacterium</name>
    <dbReference type="NCBI Taxonomy" id="310071"/>
    <lineage>
        <taxon>Bacteria</taxon>
        <taxon>Bacillati</taxon>
        <taxon>Actinomycetota</taxon>
        <taxon>Acidimicrobiia</taxon>
        <taxon>Acidimicrobiales</taxon>
        <taxon>environmental samples</taxon>
    </lineage>
</organism>
<sequence>MEHRYEGDTRTTRTRRSGSSTVHDGSDRARTRRLGGDVGVVEAHRRFGGIDVPATLAGMAAALGTAVLLAGLLAGAGSFGYQRGLTGADELSIGGLIAGLATLLVAFLVGGWVAGRIARYDGGRNGVLTAVWFLLLAAVTSGLGAWLGDKYDVFSSVRLPQWFSSDARTGAALATGLVALLVMLLAGWLGGRWGERYHRRADAFIANTREGGVSRPVQTRIR</sequence>
<feature type="compositionally biased region" description="Basic and acidic residues" evidence="1">
    <location>
        <begin position="1"/>
        <end position="11"/>
    </location>
</feature>
<evidence type="ECO:0000313" key="3">
    <source>
        <dbReference type="EMBL" id="CAA9274227.1"/>
    </source>
</evidence>
<name>A0A6J4J9C0_9ACTN</name>
<dbReference type="EMBL" id="CADCTB010000210">
    <property type="protein sequence ID" value="CAA9274227.1"/>
    <property type="molecule type" value="Genomic_DNA"/>
</dbReference>
<reference evidence="3" key="1">
    <citation type="submission" date="2020-02" db="EMBL/GenBank/DDBJ databases">
        <authorList>
            <person name="Meier V. D."/>
        </authorList>
    </citation>
    <scope>NUCLEOTIDE SEQUENCE</scope>
    <source>
        <strain evidence="3">AVDCRST_MAG10</strain>
    </source>
</reference>
<feature type="transmembrane region" description="Helical" evidence="2">
    <location>
        <begin position="93"/>
        <end position="114"/>
    </location>
</feature>
<gene>
    <name evidence="3" type="ORF">AVDCRST_MAG10-3484</name>
</gene>
<feature type="transmembrane region" description="Helical" evidence="2">
    <location>
        <begin position="126"/>
        <end position="147"/>
    </location>
</feature>
<proteinExistence type="predicted"/>
<accession>A0A6J4J9C0</accession>
<keyword evidence="2" id="KW-0472">Membrane</keyword>